<protein>
    <submittedName>
        <fullName evidence="7">PLP-dependent aminotransferase family protein</fullName>
    </submittedName>
</protein>
<dbReference type="GO" id="GO:0003700">
    <property type="term" value="F:DNA-binding transcription factor activity"/>
    <property type="evidence" value="ECO:0007669"/>
    <property type="project" value="InterPro"/>
</dbReference>
<dbReference type="Gene3D" id="3.90.1150.10">
    <property type="entry name" value="Aspartate Aminotransferase, domain 1"/>
    <property type="match status" value="1"/>
</dbReference>
<evidence type="ECO:0000313" key="8">
    <source>
        <dbReference type="Proteomes" id="UP001139488"/>
    </source>
</evidence>
<evidence type="ECO:0000256" key="5">
    <source>
        <dbReference type="ARBA" id="ARBA00023163"/>
    </source>
</evidence>
<dbReference type="CDD" id="cd00609">
    <property type="entry name" value="AAT_like"/>
    <property type="match status" value="1"/>
</dbReference>
<dbReference type="Pfam" id="PF00155">
    <property type="entry name" value="Aminotran_1_2"/>
    <property type="match status" value="1"/>
</dbReference>
<accession>A0A9X2AXU3</accession>
<dbReference type="Proteomes" id="UP001139488">
    <property type="component" value="Unassembled WGS sequence"/>
</dbReference>
<dbReference type="SUPFAM" id="SSF46785">
    <property type="entry name" value="Winged helix' DNA-binding domain"/>
    <property type="match status" value="1"/>
</dbReference>
<keyword evidence="7" id="KW-0808">Transferase</keyword>
<dbReference type="PANTHER" id="PTHR46577:SF1">
    <property type="entry name" value="HTH-TYPE TRANSCRIPTIONAL REGULATORY PROTEIN GABR"/>
    <property type="match status" value="1"/>
</dbReference>
<organism evidence="7 8">
    <name type="scientific">Vibrio gelatinilyticus</name>
    <dbReference type="NCBI Taxonomy" id="2893468"/>
    <lineage>
        <taxon>Bacteria</taxon>
        <taxon>Pseudomonadati</taxon>
        <taxon>Pseudomonadota</taxon>
        <taxon>Gammaproteobacteria</taxon>
        <taxon>Vibrionales</taxon>
        <taxon>Vibrionaceae</taxon>
        <taxon>Vibrio</taxon>
    </lineage>
</organism>
<evidence type="ECO:0000256" key="1">
    <source>
        <dbReference type="ARBA" id="ARBA00005384"/>
    </source>
</evidence>
<proteinExistence type="inferred from homology"/>
<dbReference type="Gene3D" id="3.40.640.10">
    <property type="entry name" value="Type I PLP-dependent aspartate aminotransferase-like (Major domain)"/>
    <property type="match status" value="1"/>
</dbReference>
<dbReference type="InterPro" id="IPR015424">
    <property type="entry name" value="PyrdxlP-dep_Trfase"/>
</dbReference>
<dbReference type="InterPro" id="IPR051446">
    <property type="entry name" value="HTH_trans_reg/aminotransferase"/>
</dbReference>
<comment type="caution">
    <text evidence="7">The sequence shown here is derived from an EMBL/GenBank/DDBJ whole genome shotgun (WGS) entry which is preliminary data.</text>
</comment>
<name>A0A9X2AXU3_9VIBR</name>
<reference evidence="7" key="1">
    <citation type="submission" date="2021-11" db="EMBL/GenBank/DDBJ databases">
        <title>Vibrio ZSDE26 sp. nov. and Vibrio ZSDZ34 sp. nov., isolated from coastal seawater in Qingdao.</title>
        <authorList>
            <person name="Zhang P."/>
        </authorList>
    </citation>
    <scope>NUCLEOTIDE SEQUENCE</scope>
    <source>
        <strain evidence="7">ZSDZ34</strain>
    </source>
</reference>
<keyword evidence="8" id="KW-1185">Reference proteome</keyword>
<sequence length="462" mass="51769">MTIETIIIHKSDPTPIYKQIAKQICDLIEQGVLVANQKLPTHRWLADKLDVTVGTITRSYAEVERKGFVEARVGAGTYVTDTQKDSWVFEAEVTDNNECNFGYNIPPTLDRSPFLEKAMTQLMSRPQQLNQLMLYQKPAGIDAHRERVTRWLKNKGFNVDAQRMLFSSGAQHGLQIVLDTFARAGDTLLVEKLTYPGVISLAKQKQLTLKSVDMDEQGIVPDALEAACRQYQTRFIYLTPTLQNPTTAIMSLERRRAILKICKKHDIYVIEDDVNGVLAENAPPALINLDSERVIHLGAFSKYLAPGLRVGYLYAPQALYPRLVMTLQNHSWMISPLLTALACELLHNGDAERCLATIRLEMARRLNATLSELGALDINHQPGCFHVWLRLPEHWRLSDFVAAAQAQNIIVKSAELFTPPGGHVVPAVRLSLSSPSSIAQLERGVRTLNQLIISNPVDEFTL</sequence>
<evidence type="ECO:0000256" key="4">
    <source>
        <dbReference type="ARBA" id="ARBA00023125"/>
    </source>
</evidence>
<dbReference type="AlphaFoldDB" id="A0A9X2AXU3"/>
<dbReference type="EMBL" id="JAJNNZ010000023">
    <property type="protein sequence ID" value="MCJ2378806.1"/>
    <property type="molecule type" value="Genomic_DNA"/>
</dbReference>
<dbReference type="Gene3D" id="1.10.10.10">
    <property type="entry name" value="Winged helix-like DNA-binding domain superfamily/Winged helix DNA-binding domain"/>
    <property type="match status" value="1"/>
</dbReference>
<keyword evidence="3" id="KW-0805">Transcription regulation</keyword>
<dbReference type="InterPro" id="IPR015422">
    <property type="entry name" value="PyrdxlP-dep_Trfase_small"/>
</dbReference>
<dbReference type="PROSITE" id="PS50949">
    <property type="entry name" value="HTH_GNTR"/>
    <property type="match status" value="1"/>
</dbReference>
<keyword evidence="2" id="KW-0663">Pyridoxal phosphate</keyword>
<keyword evidence="5" id="KW-0804">Transcription</keyword>
<dbReference type="GO" id="GO:0003677">
    <property type="term" value="F:DNA binding"/>
    <property type="evidence" value="ECO:0007669"/>
    <property type="project" value="UniProtKB-KW"/>
</dbReference>
<dbReference type="InterPro" id="IPR036390">
    <property type="entry name" value="WH_DNA-bd_sf"/>
</dbReference>
<dbReference type="InterPro" id="IPR004839">
    <property type="entry name" value="Aminotransferase_I/II_large"/>
</dbReference>
<evidence type="ECO:0000259" key="6">
    <source>
        <dbReference type="PROSITE" id="PS50949"/>
    </source>
</evidence>
<gene>
    <name evidence="7" type="ORF">LNL84_18515</name>
</gene>
<dbReference type="InterPro" id="IPR000524">
    <property type="entry name" value="Tscrpt_reg_HTH_GntR"/>
</dbReference>
<dbReference type="CDD" id="cd07377">
    <property type="entry name" value="WHTH_GntR"/>
    <property type="match status" value="1"/>
</dbReference>
<comment type="similarity">
    <text evidence="1">In the C-terminal section; belongs to the class-I pyridoxal-phosphate-dependent aminotransferase family.</text>
</comment>
<dbReference type="RefSeq" id="WP_244359223.1">
    <property type="nucleotide sequence ID" value="NZ_JAJNNZ010000023.1"/>
</dbReference>
<dbReference type="GO" id="GO:0030170">
    <property type="term" value="F:pyridoxal phosphate binding"/>
    <property type="evidence" value="ECO:0007669"/>
    <property type="project" value="InterPro"/>
</dbReference>
<dbReference type="Pfam" id="PF00392">
    <property type="entry name" value="GntR"/>
    <property type="match status" value="1"/>
</dbReference>
<dbReference type="InterPro" id="IPR036388">
    <property type="entry name" value="WH-like_DNA-bd_sf"/>
</dbReference>
<dbReference type="SMART" id="SM00345">
    <property type="entry name" value="HTH_GNTR"/>
    <property type="match status" value="1"/>
</dbReference>
<dbReference type="SUPFAM" id="SSF53383">
    <property type="entry name" value="PLP-dependent transferases"/>
    <property type="match status" value="1"/>
</dbReference>
<keyword evidence="7" id="KW-0032">Aminotransferase</keyword>
<dbReference type="InterPro" id="IPR015421">
    <property type="entry name" value="PyrdxlP-dep_Trfase_major"/>
</dbReference>
<evidence type="ECO:0000256" key="2">
    <source>
        <dbReference type="ARBA" id="ARBA00022898"/>
    </source>
</evidence>
<evidence type="ECO:0000313" key="7">
    <source>
        <dbReference type="EMBL" id="MCJ2378806.1"/>
    </source>
</evidence>
<evidence type="ECO:0000256" key="3">
    <source>
        <dbReference type="ARBA" id="ARBA00023015"/>
    </source>
</evidence>
<feature type="domain" description="HTH gntR-type" evidence="6">
    <location>
        <begin position="14"/>
        <end position="82"/>
    </location>
</feature>
<dbReference type="GO" id="GO:0008483">
    <property type="term" value="F:transaminase activity"/>
    <property type="evidence" value="ECO:0007669"/>
    <property type="project" value="UniProtKB-KW"/>
</dbReference>
<keyword evidence="4" id="KW-0238">DNA-binding</keyword>
<dbReference type="PANTHER" id="PTHR46577">
    <property type="entry name" value="HTH-TYPE TRANSCRIPTIONAL REGULATORY PROTEIN GABR"/>
    <property type="match status" value="1"/>
</dbReference>